<dbReference type="PROSITE" id="PS50977">
    <property type="entry name" value="HTH_TETR_2"/>
    <property type="match status" value="1"/>
</dbReference>
<dbReference type="GO" id="GO:0003677">
    <property type="term" value="F:DNA binding"/>
    <property type="evidence" value="ECO:0007669"/>
    <property type="project" value="UniProtKB-UniRule"/>
</dbReference>
<protein>
    <submittedName>
        <fullName evidence="4">Dihydroxyacetone kinase transcriptional activator DhaS</fullName>
    </submittedName>
</protein>
<dbReference type="InterPro" id="IPR050624">
    <property type="entry name" value="HTH-type_Tx_Regulator"/>
</dbReference>
<feature type="domain" description="HTH tetR-type" evidence="3">
    <location>
        <begin position="5"/>
        <end position="65"/>
    </location>
</feature>
<dbReference type="PANTHER" id="PTHR43479">
    <property type="entry name" value="ACREF/ENVCD OPERON REPRESSOR-RELATED"/>
    <property type="match status" value="1"/>
</dbReference>
<evidence type="ECO:0000259" key="3">
    <source>
        <dbReference type="PROSITE" id="PS50977"/>
    </source>
</evidence>
<name>A0A949NGE1_9FIRM</name>
<sequence>MSEALITKKAIAQGLKDLTLAKPFGKISIGDITSACGLNRQTFYYHFQDKYELLSWIYYNEGFIYVMDGITLENWHEKLKDLLDTMKADQEFYRNTIKNDDSYFKEYLLEIVSTLFYEAIDKLDEDKSLSDEDKKFYSQFYAYGICGVVVSWVESGMKEDTKKLSDKLKGLAQGSEKLGYEIYTNR</sequence>
<dbReference type="InterPro" id="IPR039532">
    <property type="entry name" value="TetR_C_Firmicutes"/>
</dbReference>
<evidence type="ECO:0000313" key="4">
    <source>
        <dbReference type="EMBL" id="MBU9738769.1"/>
    </source>
</evidence>
<comment type="caution">
    <text evidence="4">The sequence shown here is derived from an EMBL/GenBank/DDBJ whole genome shotgun (WGS) entry which is preliminary data.</text>
</comment>
<dbReference type="InterPro" id="IPR009057">
    <property type="entry name" value="Homeodomain-like_sf"/>
</dbReference>
<dbReference type="Pfam" id="PF00440">
    <property type="entry name" value="TetR_N"/>
    <property type="match status" value="1"/>
</dbReference>
<dbReference type="GO" id="GO:0016301">
    <property type="term" value="F:kinase activity"/>
    <property type="evidence" value="ECO:0007669"/>
    <property type="project" value="UniProtKB-KW"/>
</dbReference>
<keyword evidence="4" id="KW-0418">Kinase</keyword>
<dbReference type="Pfam" id="PF14278">
    <property type="entry name" value="TetR_C_8"/>
    <property type="match status" value="1"/>
</dbReference>
<feature type="DNA-binding region" description="H-T-H motif" evidence="2">
    <location>
        <begin position="28"/>
        <end position="47"/>
    </location>
</feature>
<keyword evidence="4" id="KW-0808">Transferase</keyword>
<dbReference type="Proteomes" id="UP000712157">
    <property type="component" value="Unassembled WGS sequence"/>
</dbReference>
<dbReference type="AlphaFoldDB" id="A0A949NGE1"/>
<dbReference type="PANTHER" id="PTHR43479:SF7">
    <property type="entry name" value="TETR-FAMILY TRANSCRIPTIONAL REGULATOR"/>
    <property type="match status" value="1"/>
</dbReference>
<dbReference type="InterPro" id="IPR012738">
    <property type="entry name" value="Tscrpt_reg_DhaS"/>
</dbReference>
<dbReference type="Gene3D" id="1.10.357.10">
    <property type="entry name" value="Tetracycline Repressor, domain 2"/>
    <property type="match status" value="1"/>
</dbReference>
<dbReference type="EMBL" id="JAHQCW010000041">
    <property type="protein sequence ID" value="MBU9738769.1"/>
    <property type="molecule type" value="Genomic_DNA"/>
</dbReference>
<accession>A0A949NGE1</accession>
<dbReference type="RefSeq" id="WP_158347595.1">
    <property type="nucleotide sequence ID" value="NZ_JAHQCW010000041.1"/>
</dbReference>
<reference evidence="4" key="1">
    <citation type="submission" date="2021-06" db="EMBL/GenBank/DDBJ databases">
        <title>Description of novel taxa of the family Lachnospiraceae.</title>
        <authorList>
            <person name="Chaplin A.V."/>
            <person name="Sokolova S.R."/>
            <person name="Pikina A.P."/>
            <person name="Korzhanova M."/>
            <person name="Belova V."/>
            <person name="Korostin D."/>
            <person name="Efimov B.A."/>
        </authorList>
    </citation>
    <scope>NUCLEOTIDE SEQUENCE</scope>
    <source>
        <strain evidence="4">ASD5720</strain>
    </source>
</reference>
<dbReference type="SUPFAM" id="SSF46689">
    <property type="entry name" value="Homeodomain-like"/>
    <property type="match status" value="1"/>
</dbReference>
<gene>
    <name evidence="4" type="primary">dhaS</name>
    <name evidence="4" type="ORF">KTH89_19690</name>
</gene>
<evidence type="ECO:0000256" key="1">
    <source>
        <dbReference type="ARBA" id="ARBA00023125"/>
    </source>
</evidence>
<proteinExistence type="predicted"/>
<dbReference type="NCBIfam" id="TIGR02366">
    <property type="entry name" value="DHAK_reg"/>
    <property type="match status" value="1"/>
</dbReference>
<keyword evidence="1 2" id="KW-0238">DNA-binding</keyword>
<dbReference type="InterPro" id="IPR001647">
    <property type="entry name" value="HTH_TetR"/>
</dbReference>
<evidence type="ECO:0000313" key="5">
    <source>
        <dbReference type="Proteomes" id="UP000712157"/>
    </source>
</evidence>
<organism evidence="4 5">
    <name type="scientific">Diplocloster agilis</name>
    <dbReference type="NCBI Taxonomy" id="2850323"/>
    <lineage>
        <taxon>Bacteria</taxon>
        <taxon>Bacillati</taxon>
        <taxon>Bacillota</taxon>
        <taxon>Clostridia</taxon>
        <taxon>Lachnospirales</taxon>
        <taxon>Lachnospiraceae</taxon>
        <taxon>Diplocloster</taxon>
    </lineage>
</organism>
<keyword evidence="5" id="KW-1185">Reference proteome</keyword>
<evidence type="ECO:0000256" key="2">
    <source>
        <dbReference type="PROSITE-ProRule" id="PRU00335"/>
    </source>
</evidence>